<dbReference type="EMBL" id="MN740154">
    <property type="protein sequence ID" value="QHT90455.1"/>
    <property type="molecule type" value="Genomic_DNA"/>
</dbReference>
<dbReference type="Pfam" id="PF13621">
    <property type="entry name" value="Cupin_8"/>
    <property type="match status" value="1"/>
</dbReference>
<reference evidence="3" key="1">
    <citation type="journal article" date="2020" name="Nature">
        <title>Giant virus diversity and host interactions through global metagenomics.</title>
        <authorList>
            <person name="Schulz F."/>
            <person name="Roux S."/>
            <person name="Paez-Espino D."/>
            <person name="Jungbluth S."/>
            <person name="Walsh D.A."/>
            <person name="Denef V.J."/>
            <person name="McMahon K.D."/>
            <person name="Konstantinidis K.T."/>
            <person name="Eloe-Fadrosh E.A."/>
            <person name="Kyrpides N.C."/>
            <person name="Woyke T."/>
        </authorList>
    </citation>
    <scope>NUCLEOTIDE SEQUENCE</scope>
    <source>
        <strain evidence="3">GVMAG-M-3300023184-68</strain>
    </source>
</reference>
<name>A0A6C0IDE1_9ZZZZ</name>
<proteinExistence type="predicted"/>
<evidence type="ECO:0000256" key="1">
    <source>
        <dbReference type="SAM" id="MobiDB-lite"/>
    </source>
</evidence>
<dbReference type="SUPFAM" id="SSF51197">
    <property type="entry name" value="Clavaminate synthase-like"/>
    <property type="match status" value="1"/>
</dbReference>
<organism evidence="3">
    <name type="scientific">viral metagenome</name>
    <dbReference type="NCBI Taxonomy" id="1070528"/>
    <lineage>
        <taxon>unclassified sequences</taxon>
        <taxon>metagenomes</taxon>
        <taxon>organismal metagenomes</taxon>
    </lineage>
</organism>
<feature type="region of interest" description="Disordered" evidence="1">
    <location>
        <begin position="290"/>
        <end position="314"/>
    </location>
</feature>
<dbReference type="Gene3D" id="2.60.120.10">
    <property type="entry name" value="Jelly Rolls"/>
    <property type="match status" value="1"/>
</dbReference>
<evidence type="ECO:0000313" key="3">
    <source>
        <dbReference type="EMBL" id="QHT90455.1"/>
    </source>
</evidence>
<evidence type="ECO:0000259" key="2">
    <source>
        <dbReference type="Pfam" id="PF13621"/>
    </source>
</evidence>
<feature type="domain" description="Cupin-like" evidence="2">
    <location>
        <begin position="141"/>
        <end position="260"/>
    </location>
</feature>
<dbReference type="InterPro" id="IPR014710">
    <property type="entry name" value="RmlC-like_jellyroll"/>
</dbReference>
<accession>A0A6C0IDE1</accession>
<feature type="compositionally biased region" description="Acidic residues" evidence="1">
    <location>
        <begin position="295"/>
        <end position="314"/>
    </location>
</feature>
<dbReference type="AlphaFoldDB" id="A0A6C0IDE1"/>
<dbReference type="InterPro" id="IPR041667">
    <property type="entry name" value="Cupin_8"/>
</dbReference>
<sequence>MVEWIIFIVIFFLYIHIINQYKSSEEADIYEYDYVENMNLQETCNMLQPFVFQSKEILPPPPSLDEASVENPETKLYVYDDPKKDPIQIPNRSALELMSKALTKKYYSEHNHDFIQEMIDFKDGMLESDTFLRPSCTIQSGYDIMVGTHGANTPMKYHVNTRKFMMICGEGGKVAVKMAPWKKNRKHLHEVKNYERGEYRSAIDVWNPQDHTKRDFKKIEFIEFEVESGNILFIPPYWGYSIQYQSSNTYILEYTYSTIFNRIAFLGEIGRTFLQQRNIYQKVHRTLPNTKSDSEIETAPESEKESDEVLDPNL</sequence>
<protein>
    <recommendedName>
        <fullName evidence="2">Cupin-like domain-containing protein</fullName>
    </recommendedName>
</protein>